<dbReference type="Pfam" id="PF04832">
    <property type="entry name" value="SOUL"/>
    <property type="match status" value="1"/>
</dbReference>
<dbReference type="SUPFAM" id="SSF55136">
    <property type="entry name" value="Probable bacterial effector-binding domain"/>
    <property type="match status" value="1"/>
</dbReference>
<reference evidence="4 5" key="2">
    <citation type="submission" date="2018-09" db="EMBL/GenBank/DDBJ databases">
        <title>A high-quality reference genome of wild soybean provides a powerful tool to mine soybean genomes.</title>
        <authorList>
            <person name="Xie M."/>
            <person name="Chung C.Y.L."/>
            <person name="Li M.-W."/>
            <person name="Wong F.-L."/>
            <person name="Chan T.-F."/>
            <person name="Lam H.-M."/>
        </authorList>
    </citation>
    <scope>NUCLEOTIDE SEQUENCE [LARGE SCALE GENOMIC DNA]</scope>
    <source>
        <strain evidence="5">cv. W05</strain>
        <tissue evidence="4">Hypocotyl of etiolated seedlings</tissue>
    </source>
</reference>
<dbReference type="InterPro" id="IPR006917">
    <property type="entry name" value="SOUL_heme-bd"/>
</dbReference>
<evidence type="ECO:0000313" key="5">
    <source>
        <dbReference type="Proteomes" id="UP000289340"/>
    </source>
</evidence>
<evidence type="ECO:0000256" key="2">
    <source>
        <dbReference type="SAM" id="SignalP"/>
    </source>
</evidence>
<keyword evidence="2" id="KW-0732">Signal</keyword>
<dbReference type="Proteomes" id="UP000289340">
    <property type="component" value="Chromosome 6"/>
</dbReference>
<evidence type="ECO:0000313" key="4">
    <source>
        <dbReference type="EMBL" id="RZC08778.1"/>
    </source>
</evidence>
<comment type="similarity">
    <text evidence="1">Belongs to the HEBP family.</text>
</comment>
<feature type="signal peptide" evidence="2">
    <location>
        <begin position="1"/>
        <end position="25"/>
    </location>
</feature>
<dbReference type="Proteomes" id="UP000053555">
    <property type="component" value="Unassembled WGS sequence"/>
</dbReference>
<sequence>MAPSSTFQFSILLCLLLISFLGVEGVLPPSCNRYECPTYNIKYVGKNFEIRRYNSPVWISNLAVQDPSLVGATRSGFKRLFSYIYGNNNYKKEMNMTTPVISEVSINGGNSSIVVSFYVPKVNQADPPLANGLYVQRWKTIDVAVRQFGGFVKDSNIGLQVSALNDSLTGTTWSAIVKNKYIVAQYNSPFELYNRVNEIWFFYE</sequence>
<proteinExistence type="inferred from homology"/>
<keyword evidence="5" id="KW-1185">Reference proteome</keyword>
<feature type="chain" id="PRO_5040562962" evidence="2">
    <location>
        <begin position="26"/>
        <end position="204"/>
    </location>
</feature>
<dbReference type="FunFam" id="3.20.80.10:FF:000002">
    <property type="entry name" value="Heme-binding protein 2"/>
    <property type="match status" value="1"/>
</dbReference>
<accession>A0A0B2S3S1</accession>
<dbReference type="AlphaFoldDB" id="A0A0B2S3S1"/>
<dbReference type="EMBL" id="QZWG01000006">
    <property type="protein sequence ID" value="RZC08778.1"/>
    <property type="molecule type" value="Genomic_DNA"/>
</dbReference>
<dbReference type="EMBL" id="KN646061">
    <property type="protein sequence ID" value="KHN39920.1"/>
    <property type="molecule type" value="Genomic_DNA"/>
</dbReference>
<dbReference type="Gramene" id="XM_028378470.1">
    <property type="protein sequence ID" value="XP_028234271.1"/>
    <property type="gene ID" value="LOC114414125"/>
</dbReference>
<dbReference type="InterPro" id="IPR011256">
    <property type="entry name" value="Reg_factor_effector_dom_sf"/>
</dbReference>
<protein>
    <submittedName>
        <fullName evidence="3">Heme-binding protein 2</fullName>
    </submittedName>
</protein>
<dbReference type="Gene3D" id="3.20.80.10">
    <property type="entry name" value="Regulatory factor, effector binding domain"/>
    <property type="match status" value="1"/>
</dbReference>
<evidence type="ECO:0000313" key="3">
    <source>
        <dbReference type="EMBL" id="KHN39920.1"/>
    </source>
</evidence>
<dbReference type="PANTHER" id="PTHR11220">
    <property type="entry name" value="HEME-BINDING PROTEIN-RELATED"/>
    <property type="match status" value="1"/>
</dbReference>
<dbReference type="PANTHER" id="PTHR11220:SF25">
    <property type="entry name" value="F3F9.4"/>
    <property type="match status" value="1"/>
</dbReference>
<gene>
    <name evidence="4" type="ORF">D0Y65_015472</name>
    <name evidence="3" type="ORF">glysoja_049964</name>
</gene>
<name>A0A0B2S3S1_GLYSO</name>
<evidence type="ECO:0000256" key="1">
    <source>
        <dbReference type="ARBA" id="ARBA00009817"/>
    </source>
</evidence>
<reference evidence="3" key="1">
    <citation type="submission" date="2014-07" db="EMBL/GenBank/DDBJ databases">
        <title>Identification of a novel salt tolerance gene in wild soybean by whole-genome sequencing.</title>
        <authorList>
            <person name="Lam H.-M."/>
            <person name="Qi X."/>
            <person name="Li M.-W."/>
            <person name="Liu X."/>
            <person name="Xie M."/>
            <person name="Ni M."/>
            <person name="Xu X."/>
        </authorList>
    </citation>
    <scope>NUCLEOTIDE SEQUENCE [LARGE SCALE GENOMIC DNA]</scope>
    <source>
        <tissue evidence="3">Root</tissue>
    </source>
</reference>
<organism evidence="3">
    <name type="scientific">Glycine soja</name>
    <name type="common">Wild soybean</name>
    <dbReference type="NCBI Taxonomy" id="3848"/>
    <lineage>
        <taxon>Eukaryota</taxon>
        <taxon>Viridiplantae</taxon>
        <taxon>Streptophyta</taxon>
        <taxon>Embryophyta</taxon>
        <taxon>Tracheophyta</taxon>
        <taxon>Spermatophyta</taxon>
        <taxon>Magnoliopsida</taxon>
        <taxon>eudicotyledons</taxon>
        <taxon>Gunneridae</taxon>
        <taxon>Pentapetalae</taxon>
        <taxon>rosids</taxon>
        <taxon>fabids</taxon>
        <taxon>Fabales</taxon>
        <taxon>Fabaceae</taxon>
        <taxon>Papilionoideae</taxon>
        <taxon>50 kb inversion clade</taxon>
        <taxon>NPAAA clade</taxon>
        <taxon>indigoferoid/millettioid clade</taxon>
        <taxon>Phaseoleae</taxon>
        <taxon>Glycine</taxon>
        <taxon>Glycine subgen. Soja</taxon>
    </lineage>
</organism>